<dbReference type="PANTHER" id="PTHR30136">
    <property type="entry name" value="HELIX-TURN-HELIX TRANSCRIPTIONAL REGULATOR, ICLR FAMILY"/>
    <property type="match status" value="1"/>
</dbReference>
<dbReference type="InterPro" id="IPR014757">
    <property type="entry name" value="Tscrpt_reg_IclR_C"/>
</dbReference>
<feature type="region of interest" description="Disordered" evidence="4">
    <location>
        <begin position="1"/>
        <end position="21"/>
    </location>
</feature>
<evidence type="ECO:0000256" key="2">
    <source>
        <dbReference type="ARBA" id="ARBA00023125"/>
    </source>
</evidence>
<name>A0ABU9Z3N3_9RHOO</name>
<feature type="domain" description="IclR-ED" evidence="6">
    <location>
        <begin position="85"/>
        <end position="265"/>
    </location>
</feature>
<protein>
    <submittedName>
        <fullName evidence="7">IclR family transcriptional regulator</fullName>
    </submittedName>
</protein>
<dbReference type="SUPFAM" id="SSF55781">
    <property type="entry name" value="GAF domain-like"/>
    <property type="match status" value="1"/>
</dbReference>
<evidence type="ECO:0000256" key="4">
    <source>
        <dbReference type="SAM" id="MobiDB-lite"/>
    </source>
</evidence>
<dbReference type="Gene3D" id="1.10.10.10">
    <property type="entry name" value="Winged helix-like DNA-binding domain superfamily/Winged helix DNA-binding domain"/>
    <property type="match status" value="1"/>
</dbReference>
<dbReference type="SUPFAM" id="SSF46785">
    <property type="entry name" value="Winged helix' DNA-binding domain"/>
    <property type="match status" value="1"/>
</dbReference>
<comment type="caution">
    <text evidence="7">The sequence shown here is derived from an EMBL/GenBank/DDBJ whole genome shotgun (WGS) entry which is preliminary data.</text>
</comment>
<evidence type="ECO:0000313" key="7">
    <source>
        <dbReference type="EMBL" id="MEN3070421.1"/>
    </source>
</evidence>
<keyword evidence="1" id="KW-0805">Transcription regulation</keyword>
<dbReference type="SMART" id="SM00346">
    <property type="entry name" value="HTH_ICLR"/>
    <property type="match status" value="1"/>
</dbReference>
<keyword evidence="8" id="KW-1185">Reference proteome</keyword>
<gene>
    <name evidence="7" type="ORF">ABDB84_18190</name>
</gene>
<dbReference type="InterPro" id="IPR050707">
    <property type="entry name" value="HTH_MetabolicPath_Reg"/>
</dbReference>
<dbReference type="PANTHER" id="PTHR30136:SF35">
    <property type="entry name" value="HTH-TYPE TRANSCRIPTIONAL REGULATOR RV1719"/>
    <property type="match status" value="1"/>
</dbReference>
<dbReference type="RefSeq" id="WP_345921200.1">
    <property type="nucleotide sequence ID" value="NZ_JBDIVE010000013.1"/>
</dbReference>
<dbReference type="InterPro" id="IPR036390">
    <property type="entry name" value="WH_DNA-bd_sf"/>
</dbReference>
<evidence type="ECO:0000256" key="3">
    <source>
        <dbReference type="ARBA" id="ARBA00023163"/>
    </source>
</evidence>
<evidence type="ECO:0000259" key="6">
    <source>
        <dbReference type="PROSITE" id="PS51078"/>
    </source>
</evidence>
<dbReference type="InterPro" id="IPR005471">
    <property type="entry name" value="Tscrpt_reg_IclR_N"/>
</dbReference>
<accession>A0ABU9Z3N3</accession>
<evidence type="ECO:0000256" key="1">
    <source>
        <dbReference type="ARBA" id="ARBA00023015"/>
    </source>
</evidence>
<proteinExistence type="predicted"/>
<dbReference type="Proteomes" id="UP001410394">
    <property type="component" value="Unassembled WGS sequence"/>
</dbReference>
<dbReference type="Pfam" id="PF09339">
    <property type="entry name" value="HTH_IclR"/>
    <property type="match status" value="1"/>
</dbReference>
<evidence type="ECO:0000259" key="5">
    <source>
        <dbReference type="PROSITE" id="PS51077"/>
    </source>
</evidence>
<reference evidence="7 8" key="1">
    <citation type="journal article" date="2018" name="Int. J. Syst. Evol. Microbiol.">
        <title>Uliginosibacterium sediminicola sp. nov., isolated from freshwater sediment.</title>
        <authorList>
            <person name="Hwang W.M."/>
            <person name="Kim S.M."/>
            <person name="Kang K."/>
            <person name="Ahn T.Y."/>
        </authorList>
    </citation>
    <scope>NUCLEOTIDE SEQUENCE [LARGE SCALE GENOMIC DNA]</scope>
    <source>
        <strain evidence="7 8">M1-21</strain>
    </source>
</reference>
<dbReference type="PROSITE" id="PS51077">
    <property type="entry name" value="HTH_ICLR"/>
    <property type="match status" value="1"/>
</dbReference>
<dbReference type="Gene3D" id="3.30.450.40">
    <property type="match status" value="1"/>
</dbReference>
<dbReference type="EMBL" id="JBDIVE010000013">
    <property type="protein sequence ID" value="MEN3070421.1"/>
    <property type="molecule type" value="Genomic_DNA"/>
</dbReference>
<sequence length="271" mass="29493">MRNSKQDSPPEEDTESKEARGSIQVIDRMMSLINTLASEPEPLGLKQLALGTGLHPSTAHRILATLGNSGFIERTDAGAYRLGIRLLELGNLVKSRISLRETAMAAMLRLHAQTGESINLGMRNGDEIVYVERTSSGRSAVRIVHIVGARAPLHVTATGKLFLAEENAESNRAYAERTGLPASTQASITSLSELQQELERVRRHRLAYDMDEVEVGVRCIAAGIRDDSGTLIAGLSLSTPSERFNPDWAPVVRDTALEISRALGYIPPDKT</sequence>
<dbReference type="Pfam" id="PF01614">
    <property type="entry name" value="IclR_C"/>
    <property type="match status" value="1"/>
</dbReference>
<keyword evidence="3" id="KW-0804">Transcription</keyword>
<organism evidence="7 8">
    <name type="scientific">Uliginosibacterium sediminicola</name>
    <dbReference type="NCBI Taxonomy" id="2024550"/>
    <lineage>
        <taxon>Bacteria</taxon>
        <taxon>Pseudomonadati</taxon>
        <taxon>Pseudomonadota</taxon>
        <taxon>Betaproteobacteria</taxon>
        <taxon>Rhodocyclales</taxon>
        <taxon>Zoogloeaceae</taxon>
        <taxon>Uliginosibacterium</taxon>
    </lineage>
</organism>
<dbReference type="PROSITE" id="PS51078">
    <property type="entry name" value="ICLR_ED"/>
    <property type="match status" value="1"/>
</dbReference>
<dbReference type="InterPro" id="IPR036388">
    <property type="entry name" value="WH-like_DNA-bd_sf"/>
</dbReference>
<dbReference type="InterPro" id="IPR029016">
    <property type="entry name" value="GAF-like_dom_sf"/>
</dbReference>
<evidence type="ECO:0000313" key="8">
    <source>
        <dbReference type="Proteomes" id="UP001410394"/>
    </source>
</evidence>
<feature type="domain" description="HTH iclR-type" evidence="5">
    <location>
        <begin position="23"/>
        <end position="84"/>
    </location>
</feature>
<keyword evidence="2" id="KW-0238">DNA-binding</keyword>